<gene>
    <name evidence="5" type="ORF">POM88_044781</name>
</gene>
<comment type="function">
    <text evidence="3">Component of the exocyst complex.</text>
</comment>
<keyword evidence="2 3" id="KW-0813">Transport</keyword>
<dbReference type="Gene3D" id="1.20.1280.170">
    <property type="entry name" value="Exocyst complex component Exo70"/>
    <property type="match status" value="1"/>
</dbReference>
<dbReference type="AlphaFoldDB" id="A0AAD8H3F2"/>
<accession>A0AAD8H3F2</accession>
<dbReference type="PANTHER" id="PTHR12542:SF7">
    <property type="entry name" value="EXOCYST SUBUNIT EXO70 FAMILY PROTEIN"/>
    <property type="match status" value="1"/>
</dbReference>
<dbReference type="PANTHER" id="PTHR12542">
    <property type="entry name" value="EXOCYST COMPLEX PROTEIN EXO70"/>
    <property type="match status" value="1"/>
</dbReference>
<evidence type="ECO:0000256" key="3">
    <source>
        <dbReference type="RuleBase" id="RU365026"/>
    </source>
</evidence>
<keyword evidence="3" id="KW-0653">Protein transport</keyword>
<protein>
    <recommendedName>
        <fullName evidence="3">Exocyst subunit Exo70 family protein</fullName>
    </recommendedName>
</protein>
<name>A0AAD8H3F2_9APIA</name>
<keyword evidence="3" id="KW-0268">Exocytosis</keyword>
<dbReference type="Pfam" id="PF03081">
    <property type="entry name" value="Exo70_C"/>
    <property type="match status" value="1"/>
</dbReference>
<dbReference type="InterPro" id="IPR016159">
    <property type="entry name" value="Cullin_repeat-like_dom_sf"/>
</dbReference>
<dbReference type="GO" id="GO:0006887">
    <property type="term" value="P:exocytosis"/>
    <property type="evidence" value="ECO:0007669"/>
    <property type="project" value="UniProtKB-KW"/>
</dbReference>
<reference evidence="5" key="2">
    <citation type="submission" date="2023-05" db="EMBL/GenBank/DDBJ databases">
        <authorList>
            <person name="Schelkunov M.I."/>
        </authorList>
    </citation>
    <scope>NUCLEOTIDE SEQUENCE</scope>
    <source>
        <strain evidence="5">Hsosn_3</strain>
        <tissue evidence="5">Leaf</tissue>
    </source>
</reference>
<dbReference type="GO" id="GO:0000145">
    <property type="term" value="C:exocyst"/>
    <property type="evidence" value="ECO:0007669"/>
    <property type="project" value="InterPro"/>
</dbReference>
<comment type="caution">
    <text evidence="5">The sequence shown here is derived from an EMBL/GenBank/DDBJ whole genome shotgun (WGS) entry which is preliminary data.</text>
</comment>
<organism evidence="5 6">
    <name type="scientific">Heracleum sosnowskyi</name>
    <dbReference type="NCBI Taxonomy" id="360622"/>
    <lineage>
        <taxon>Eukaryota</taxon>
        <taxon>Viridiplantae</taxon>
        <taxon>Streptophyta</taxon>
        <taxon>Embryophyta</taxon>
        <taxon>Tracheophyta</taxon>
        <taxon>Spermatophyta</taxon>
        <taxon>Magnoliopsida</taxon>
        <taxon>eudicotyledons</taxon>
        <taxon>Gunneridae</taxon>
        <taxon>Pentapetalae</taxon>
        <taxon>asterids</taxon>
        <taxon>campanulids</taxon>
        <taxon>Apiales</taxon>
        <taxon>Apiaceae</taxon>
        <taxon>Apioideae</taxon>
        <taxon>apioid superclade</taxon>
        <taxon>Tordylieae</taxon>
        <taxon>Tordyliinae</taxon>
        <taxon>Heracleum</taxon>
    </lineage>
</organism>
<sequence length="490" mass="56077">MGVETLRSEFRNILNTQIDTVKANSLTDRSSTAFSSTITDSFSFVESLEAQNNDQVTDLRRIIEKLDSDGYNIGDCVHFYKSARKITLDEKFRCFGLGKCSIDDIRNMEWELLDPKIKSWNRAVRICFKNLFVKEKVLYEQIFGGLRSFAYDEGFLGIVSQFALHLINFAQGISATKLSFMHLFEVLDVYESLTIKVFPSLNAVFGSNVSESVSIRDKAAHTVESLAKSIRKMLSVFESSVLLEKSNNNISGGISGGIVKLTEFAMNYVTNLVKHKEVLTRLIVSQPTTSMEIDDDLVYMEVSGKSPFELHLIWIIRSLKYNLKGKSEFYKDVPLRFLFIMNNVNYIVQKIRGHPELQEIIGNEYLNRLKRYVLETADSYKNLSWGGVLHCLRDDGLQVRSLCTFWLSKSTFKNRLNSFNAAFDGVCQAQSTWIVPDTELRRELHRSILEELTPAYNTFLGQNRSHTGNPVRYNTVNVLEDTIHNLFVQR</sequence>
<dbReference type="Proteomes" id="UP001237642">
    <property type="component" value="Unassembled WGS sequence"/>
</dbReference>
<comment type="similarity">
    <text evidence="1 3">Belongs to the EXO70 family.</text>
</comment>
<dbReference type="InterPro" id="IPR046364">
    <property type="entry name" value="Exo70_C"/>
</dbReference>
<dbReference type="EMBL" id="JAUIZM010000010">
    <property type="protein sequence ID" value="KAK1360307.1"/>
    <property type="molecule type" value="Genomic_DNA"/>
</dbReference>
<evidence type="ECO:0000313" key="6">
    <source>
        <dbReference type="Proteomes" id="UP001237642"/>
    </source>
</evidence>
<evidence type="ECO:0000259" key="4">
    <source>
        <dbReference type="Pfam" id="PF03081"/>
    </source>
</evidence>
<dbReference type="InterPro" id="IPR004140">
    <property type="entry name" value="Exo70"/>
</dbReference>
<evidence type="ECO:0000313" key="5">
    <source>
        <dbReference type="EMBL" id="KAK1360307.1"/>
    </source>
</evidence>
<dbReference type="GO" id="GO:0005546">
    <property type="term" value="F:phosphatidylinositol-4,5-bisphosphate binding"/>
    <property type="evidence" value="ECO:0007669"/>
    <property type="project" value="InterPro"/>
</dbReference>
<feature type="domain" description="Exocyst complex subunit Exo70 C-terminal" evidence="4">
    <location>
        <begin position="118"/>
        <end position="473"/>
    </location>
</feature>
<evidence type="ECO:0000256" key="1">
    <source>
        <dbReference type="ARBA" id="ARBA00006756"/>
    </source>
</evidence>
<proteinExistence type="inferred from homology"/>
<dbReference type="GO" id="GO:0015031">
    <property type="term" value="P:protein transport"/>
    <property type="evidence" value="ECO:0007669"/>
    <property type="project" value="UniProtKB-KW"/>
</dbReference>
<keyword evidence="6" id="KW-1185">Reference proteome</keyword>
<reference evidence="5" key="1">
    <citation type="submission" date="2023-02" db="EMBL/GenBank/DDBJ databases">
        <title>Genome of toxic invasive species Heracleum sosnowskyi carries increased number of genes despite the absence of recent whole-genome duplications.</title>
        <authorList>
            <person name="Schelkunov M."/>
            <person name="Shtratnikova V."/>
            <person name="Makarenko M."/>
            <person name="Klepikova A."/>
            <person name="Omelchenko D."/>
            <person name="Novikova G."/>
            <person name="Obukhova E."/>
            <person name="Bogdanov V."/>
            <person name="Penin A."/>
            <person name="Logacheva M."/>
        </authorList>
    </citation>
    <scope>NUCLEOTIDE SEQUENCE</scope>
    <source>
        <strain evidence="5">Hsosn_3</strain>
        <tissue evidence="5">Leaf</tissue>
    </source>
</reference>
<dbReference type="SUPFAM" id="SSF74788">
    <property type="entry name" value="Cullin repeat-like"/>
    <property type="match status" value="1"/>
</dbReference>
<evidence type="ECO:0000256" key="2">
    <source>
        <dbReference type="ARBA" id="ARBA00022448"/>
    </source>
</evidence>